<reference evidence="2" key="1">
    <citation type="journal article" date="2020" name="Stud. Mycol.">
        <title>101 Dothideomycetes genomes: A test case for predicting lifestyles and emergence of pathogens.</title>
        <authorList>
            <person name="Haridas S."/>
            <person name="Albert R."/>
            <person name="Binder M."/>
            <person name="Bloem J."/>
            <person name="LaButti K."/>
            <person name="Salamov A."/>
            <person name="Andreopoulos B."/>
            <person name="Baker S."/>
            <person name="Barry K."/>
            <person name="Bills G."/>
            <person name="Bluhm B."/>
            <person name="Cannon C."/>
            <person name="Castanera R."/>
            <person name="Culley D."/>
            <person name="Daum C."/>
            <person name="Ezra D."/>
            <person name="Gonzalez J."/>
            <person name="Henrissat B."/>
            <person name="Kuo A."/>
            <person name="Liang C."/>
            <person name="Lipzen A."/>
            <person name="Lutzoni F."/>
            <person name="Magnuson J."/>
            <person name="Mondo S."/>
            <person name="Nolan M."/>
            <person name="Ohm R."/>
            <person name="Pangilinan J."/>
            <person name="Park H.-J."/>
            <person name="Ramirez L."/>
            <person name="Alfaro M."/>
            <person name="Sun H."/>
            <person name="Tritt A."/>
            <person name="Yoshinaga Y."/>
            <person name="Zwiers L.-H."/>
            <person name="Turgeon B."/>
            <person name="Goodwin S."/>
            <person name="Spatafora J."/>
            <person name="Crous P."/>
            <person name="Grigoriev I."/>
        </authorList>
    </citation>
    <scope>NUCLEOTIDE SEQUENCE [LARGE SCALE GENOMIC DNA]</scope>
    <source>
        <strain evidence="2">CECT 20119</strain>
    </source>
</reference>
<protein>
    <submittedName>
        <fullName evidence="1">Uncharacterized protein</fullName>
    </submittedName>
</protein>
<evidence type="ECO:0000313" key="1">
    <source>
        <dbReference type="EMBL" id="KAF2227616.1"/>
    </source>
</evidence>
<accession>A0A6A6GPF4</accession>
<dbReference type="EMBL" id="ML992501">
    <property type="protein sequence ID" value="KAF2227616.1"/>
    <property type="molecule type" value="Genomic_DNA"/>
</dbReference>
<keyword evidence="2" id="KW-1185">Reference proteome</keyword>
<dbReference type="OrthoDB" id="4521980at2759"/>
<dbReference type="Proteomes" id="UP000799538">
    <property type="component" value="Unassembled WGS sequence"/>
</dbReference>
<evidence type="ECO:0000313" key="2">
    <source>
        <dbReference type="Proteomes" id="UP000799538"/>
    </source>
</evidence>
<organism evidence="1 2">
    <name type="scientific">Elsinoe ampelina</name>
    <dbReference type="NCBI Taxonomy" id="302913"/>
    <lineage>
        <taxon>Eukaryota</taxon>
        <taxon>Fungi</taxon>
        <taxon>Dikarya</taxon>
        <taxon>Ascomycota</taxon>
        <taxon>Pezizomycotina</taxon>
        <taxon>Dothideomycetes</taxon>
        <taxon>Dothideomycetidae</taxon>
        <taxon>Myriangiales</taxon>
        <taxon>Elsinoaceae</taxon>
        <taxon>Elsinoe</taxon>
    </lineage>
</organism>
<dbReference type="AlphaFoldDB" id="A0A6A6GPF4"/>
<sequence length="114" mass="12941">MEAPITVPWGIRISNDDVAKLRAGFASKQMQQRWDIKTEETAGVLTVRILRSWTNKLCLVMKVVINSEVGDAEITDFTWESRSGGDTFTEDECKKMAVRLCRGWCDCDFGEFEA</sequence>
<gene>
    <name evidence="1" type="ORF">BDZ85DRAFT_246137</name>
</gene>
<proteinExistence type="predicted"/>
<name>A0A6A6GPF4_9PEZI</name>